<accession>A0A3L9HVI1</accession>
<dbReference type="InterPro" id="IPR003439">
    <property type="entry name" value="ABC_transporter-like_ATP-bd"/>
</dbReference>
<reference evidence="2 3" key="1">
    <citation type="submission" date="2018-10" db="EMBL/GenBank/DDBJ databases">
        <title>Comparison of Escherichia coli isolates recovered from retail chicken and from chicken fecal samples by antimicrobial susceptibility test and whole genome sequencing.</title>
        <authorList>
            <person name="Tang B."/>
            <person name="Ma Y."/>
            <person name="He X."/>
            <person name="Cao L."/>
            <person name="Xia X."/>
            <person name="Yang H."/>
        </authorList>
    </citation>
    <scope>NUCLEOTIDE SEQUENCE [LARGE SCALE GENOMIC DNA]</scope>
    <source>
        <strain evidence="2 3">CMJH98b</strain>
    </source>
</reference>
<dbReference type="GO" id="GO:0005524">
    <property type="term" value="F:ATP binding"/>
    <property type="evidence" value="ECO:0007669"/>
    <property type="project" value="UniProtKB-KW"/>
</dbReference>
<proteinExistence type="predicted"/>
<dbReference type="GO" id="GO:0016887">
    <property type="term" value="F:ATP hydrolysis activity"/>
    <property type="evidence" value="ECO:0007669"/>
    <property type="project" value="InterPro"/>
</dbReference>
<dbReference type="PANTHER" id="PTHR43514:SF1">
    <property type="entry name" value="SULFATE_THIOSULFATE IMPORT ATP-BINDING PROTEIN CYSA"/>
    <property type="match status" value="1"/>
</dbReference>
<dbReference type="InterPro" id="IPR027417">
    <property type="entry name" value="P-loop_NTPase"/>
</dbReference>
<dbReference type="Proteomes" id="UP000281340">
    <property type="component" value="Unassembled WGS sequence"/>
</dbReference>
<name>A0A3L9HVI1_ECOLX</name>
<dbReference type="InterPro" id="IPR050334">
    <property type="entry name" value="Molybdenum_import_ModC"/>
</dbReference>
<dbReference type="EMBL" id="RDDM01000357">
    <property type="protein sequence ID" value="RLY53571.1"/>
    <property type="molecule type" value="Genomic_DNA"/>
</dbReference>
<feature type="domain" description="ABC transporter" evidence="1">
    <location>
        <begin position="18"/>
        <end position="42"/>
    </location>
</feature>
<comment type="caution">
    <text evidence="2">The sequence shown here is derived from an EMBL/GenBank/DDBJ whole genome shotgun (WGS) entry which is preliminary data.</text>
</comment>
<keyword evidence="2" id="KW-0067">ATP-binding</keyword>
<dbReference type="SUPFAM" id="SSF52540">
    <property type="entry name" value="P-loop containing nucleoside triphosphate hydrolases"/>
    <property type="match status" value="1"/>
</dbReference>
<sequence length="42" mass="4375">MSIEIANIKKSFGRTQVLNDISLDIPSGQMVALLGPSGSGKT</sequence>
<protein>
    <submittedName>
        <fullName evidence="2">ATP-binding cassette domain-containing protein</fullName>
    </submittedName>
</protein>
<evidence type="ECO:0000313" key="2">
    <source>
        <dbReference type="EMBL" id="RLY53571.1"/>
    </source>
</evidence>
<organism evidence="2 3">
    <name type="scientific">Escherichia coli</name>
    <dbReference type="NCBI Taxonomy" id="562"/>
    <lineage>
        <taxon>Bacteria</taxon>
        <taxon>Pseudomonadati</taxon>
        <taxon>Pseudomonadota</taxon>
        <taxon>Gammaproteobacteria</taxon>
        <taxon>Enterobacterales</taxon>
        <taxon>Enterobacteriaceae</taxon>
        <taxon>Escherichia</taxon>
    </lineage>
</organism>
<keyword evidence="2" id="KW-0547">Nucleotide-binding</keyword>
<feature type="non-terminal residue" evidence="2">
    <location>
        <position position="42"/>
    </location>
</feature>
<gene>
    <name evidence="2" type="ORF">EAI46_24960</name>
</gene>
<dbReference type="Gene3D" id="3.40.50.300">
    <property type="entry name" value="P-loop containing nucleotide triphosphate hydrolases"/>
    <property type="match status" value="1"/>
</dbReference>
<evidence type="ECO:0000313" key="3">
    <source>
        <dbReference type="Proteomes" id="UP000281340"/>
    </source>
</evidence>
<dbReference type="PANTHER" id="PTHR43514">
    <property type="entry name" value="ABC TRANSPORTER I FAMILY MEMBER 10"/>
    <property type="match status" value="1"/>
</dbReference>
<dbReference type="Pfam" id="PF00005">
    <property type="entry name" value="ABC_tran"/>
    <property type="match status" value="1"/>
</dbReference>
<evidence type="ECO:0000259" key="1">
    <source>
        <dbReference type="Pfam" id="PF00005"/>
    </source>
</evidence>
<dbReference type="AlphaFoldDB" id="A0A3L9HVI1"/>